<dbReference type="EMBL" id="JBHSWN010000001">
    <property type="protein sequence ID" value="MFC6790598.1"/>
    <property type="molecule type" value="Genomic_DNA"/>
</dbReference>
<organism evidence="2 3">
    <name type="scientific">Methylobacterium komagatae</name>
    <dbReference type="NCBI Taxonomy" id="374425"/>
    <lineage>
        <taxon>Bacteria</taxon>
        <taxon>Pseudomonadati</taxon>
        <taxon>Pseudomonadota</taxon>
        <taxon>Alphaproteobacteria</taxon>
        <taxon>Hyphomicrobiales</taxon>
        <taxon>Methylobacteriaceae</taxon>
        <taxon>Methylobacterium</taxon>
    </lineage>
</organism>
<protein>
    <submittedName>
        <fullName evidence="2">MucR family transcriptional regulator</fullName>
    </submittedName>
</protein>
<dbReference type="Pfam" id="PF05443">
    <property type="entry name" value="ROS_MUCR"/>
    <property type="match status" value="1"/>
</dbReference>
<proteinExistence type="inferred from homology"/>
<comment type="similarity">
    <text evidence="1">Belongs to the ros/MucR family.</text>
</comment>
<reference evidence="3" key="1">
    <citation type="journal article" date="2019" name="Int. J. Syst. Evol. Microbiol.">
        <title>The Global Catalogue of Microorganisms (GCM) 10K type strain sequencing project: providing services to taxonomists for standard genome sequencing and annotation.</title>
        <authorList>
            <consortium name="The Broad Institute Genomics Platform"/>
            <consortium name="The Broad Institute Genome Sequencing Center for Infectious Disease"/>
            <person name="Wu L."/>
            <person name="Ma J."/>
        </authorList>
    </citation>
    <scope>NUCLEOTIDE SEQUENCE [LARGE SCALE GENOMIC DNA]</scope>
    <source>
        <strain evidence="3">CCUG 48316</strain>
    </source>
</reference>
<dbReference type="InterPro" id="IPR041920">
    <property type="entry name" value="ROS/MUCR_sf"/>
</dbReference>
<dbReference type="InterPro" id="IPR008807">
    <property type="entry name" value="ROS_MUCR"/>
</dbReference>
<dbReference type="RefSeq" id="WP_378970563.1">
    <property type="nucleotide sequence ID" value="NZ_JBHSWN010000001.1"/>
</dbReference>
<dbReference type="Gene3D" id="1.10.10.1550">
    <property type="entry name" value="ROS/MUCR transcriptional regulator protein"/>
    <property type="match status" value="1"/>
</dbReference>
<comment type="caution">
    <text evidence="2">The sequence shown here is derived from an EMBL/GenBank/DDBJ whole genome shotgun (WGS) entry which is preliminary data.</text>
</comment>
<evidence type="ECO:0000313" key="3">
    <source>
        <dbReference type="Proteomes" id="UP001596292"/>
    </source>
</evidence>
<evidence type="ECO:0000313" key="2">
    <source>
        <dbReference type="EMBL" id="MFC6790598.1"/>
    </source>
</evidence>
<dbReference type="Proteomes" id="UP001596292">
    <property type="component" value="Unassembled WGS sequence"/>
</dbReference>
<accession>A0ABW2BJJ0</accession>
<evidence type="ECO:0000256" key="1">
    <source>
        <dbReference type="ARBA" id="ARBA00007031"/>
    </source>
</evidence>
<sequence>MSTITNDSPVLRAMTTDIVAAYVSKNHVAAGDVPGLVATVHAALAGLVGAAPAPVEELPTLTPAEIKKSIKPDGLISFIDGRPYKTLKRHLSSNGLNPDSYRARFGLPADYPMTAPSYSARRSELAKQLGLGVQHRQAAE</sequence>
<gene>
    <name evidence="2" type="ORF">ACFQE0_13875</name>
</gene>
<keyword evidence="3" id="KW-1185">Reference proteome</keyword>
<name>A0ABW2BJJ0_9HYPH</name>